<dbReference type="VEuPathDB" id="FungiDB:AeMF1_017758"/>
<reference evidence="2 3" key="1">
    <citation type="submission" date="2019-07" db="EMBL/GenBank/DDBJ databases">
        <title>Genomics analysis of Aphanomyces spp. identifies a new class of oomycete effector associated with host adaptation.</title>
        <authorList>
            <person name="Gaulin E."/>
        </authorList>
    </citation>
    <scope>NUCLEOTIDE SEQUENCE [LARGE SCALE GENOMIC DNA]</scope>
    <source>
        <strain evidence="2 3">ATCC 201684</strain>
    </source>
</reference>
<dbReference type="AlphaFoldDB" id="A0A6G0X0B2"/>
<protein>
    <submittedName>
        <fullName evidence="2">Uncharacterized protein</fullName>
    </submittedName>
</protein>
<feature type="compositionally biased region" description="Low complexity" evidence="1">
    <location>
        <begin position="11"/>
        <end position="23"/>
    </location>
</feature>
<comment type="caution">
    <text evidence="2">The sequence shown here is derived from an EMBL/GenBank/DDBJ whole genome shotgun (WGS) entry which is preliminary data.</text>
</comment>
<dbReference type="EMBL" id="VJMJ01000124">
    <property type="protein sequence ID" value="KAF0733261.1"/>
    <property type="molecule type" value="Genomic_DNA"/>
</dbReference>
<evidence type="ECO:0000313" key="2">
    <source>
        <dbReference type="EMBL" id="KAF0733261.1"/>
    </source>
</evidence>
<organism evidence="2 3">
    <name type="scientific">Aphanomyces euteiches</name>
    <dbReference type="NCBI Taxonomy" id="100861"/>
    <lineage>
        <taxon>Eukaryota</taxon>
        <taxon>Sar</taxon>
        <taxon>Stramenopiles</taxon>
        <taxon>Oomycota</taxon>
        <taxon>Saprolegniomycetes</taxon>
        <taxon>Saprolegniales</taxon>
        <taxon>Verrucalvaceae</taxon>
        <taxon>Aphanomyces</taxon>
    </lineage>
</organism>
<evidence type="ECO:0000256" key="1">
    <source>
        <dbReference type="SAM" id="MobiDB-lite"/>
    </source>
</evidence>
<gene>
    <name evidence="2" type="ORF">Ae201684_009825</name>
</gene>
<accession>A0A6G0X0B2</accession>
<keyword evidence="3" id="KW-1185">Reference proteome</keyword>
<proteinExistence type="predicted"/>
<evidence type="ECO:0000313" key="3">
    <source>
        <dbReference type="Proteomes" id="UP000481153"/>
    </source>
</evidence>
<feature type="compositionally biased region" description="Polar residues" evidence="1">
    <location>
        <begin position="75"/>
        <end position="86"/>
    </location>
</feature>
<feature type="compositionally biased region" description="Polar residues" evidence="1">
    <location>
        <begin position="1"/>
        <end position="10"/>
    </location>
</feature>
<name>A0A6G0X0B2_9STRA</name>
<sequence>MPQDQRSVQLPSTTDPASDAATTWVPKITLSRAGTTAHVPRPVQFQELSIDLASVDPPSLSRNMSKCSSPPKPQRLQTSKASPNSNKTFPSGFSISAAMVLSPGSPLTSDNSLTLPFDELFNNDTVDAPNNNSNANNASPVQQMSSRRAVVSPKTMECEVIPPWKPNTLPPDSRTKQLVFGGGYLVEPQVLSTEKTLQTSPKRSTLTSVVMKDATGNPLF</sequence>
<feature type="region of interest" description="Disordered" evidence="1">
    <location>
        <begin position="55"/>
        <end position="86"/>
    </location>
</feature>
<dbReference type="Proteomes" id="UP000481153">
    <property type="component" value="Unassembled WGS sequence"/>
</dbReference>
<feature type="region of interest" description="Disordered" evidence="1">
    <location>
        <begin position="1"/>
        <end position="23"/>
    </location>
</feature>